<dbReference type="EMBL" id="CP000482">
    <property type="protein sequence ID" value="ABK99139.1"/>
    <property type="molecule type" value="Genomic_DNA"/>
</dbReference>
<name>A1AP69_PELPD</name>
<dbReference type="Pfam" id="PF00501">
    <property type="entry name" value="AMP-binding"/>
    <property type="match status" value="1"/>
</dbReference>
<keyword evidence="2" id="KW-1133">Transmembrane helix</keyword>
<organism evidence="5 6">
    <name type="scientific">Pelobacter propionicus (strain DSM 2379 / NBRC 103807 / OttBd1)</name>
    <dbReference type="NCBI Taxonomy" id="338966"/>
    <lineage>
        <taxon>Bacteria</taxon>
        <taxon>Pseudomonadati</taxon>
        <taxon>Thermodesulfobacteriota</taxon>
        <taxon>Desulfuromonadia</taxon>
        <taxon>Desulfuromonadales</taxon>
        <taxon>Desulfuromonadaceae</taxon>
        <taxon>Pelobacter</taxon>
    </lineage>
</organism>
<dbReference type="InterPro" id="IPR011957">
    <property type="entry name" value="Benz_CoA_lig"/>
</dbReference>
<dbReference type="Pfam" id="PF13193">
    <property type="entry name" value="AMP-binding_C"/>
    <property type="match status" value="1"/>
</dbReference>
<dbReference type="SUPFAM" id="SSF56801">
    <property type="entry name" value="Acetyl-CoA synthetase-like"/>
    <property type="match status" value="1"/>
</dbReference>
<dbReference type="GO" id="GO:0018858">
    <property type="term" value="F:benzoate-CoA ligase activity"/>
    <property type="evidence" value="ECO:0007669"/>
    <property type="project" value="UniProtKB-EC"/>
</dbReference>
<dbReference type="PROSITE" id="PS00455">
    <property type="entry name" value="AMP_BINDING"/>
    <property type="match status" value="1"/>
</dbReference>
<keyword evidence="6" id="KW-1185">Reference proteome</keyword>
<dbReference type="PANTHER" id="PTHR43352:SF1">
    <property type="entry name" value="ANTHRANILATE--COA LIGASE"/>
    <property type="match status" value="1"/>
</dbReference>
<protein>
    <submittedName>
        <fullName evidence="5">Benzoate-CoA ligase</fullName>
        <ecNumber evidence="5">6.2.1.25</ecNumber>
    </submittedName>
</protein>
<keyword evidence="2" id="KW-0472">Membrane</keyword>
<dbReference type="KEGG" id="ppd:Ppro_1524"/>
<dbReference type="GO" id="GO:0044550">
    <property type="term" value="P:secondary metabolite biosynthetic process"/>
    <property type="evidence" value="ECO:0007669"/>
    <property type="project" value="TreeGrafter"/>
</dbReference>
<feature type="transmembrane region" description="Helical" evidence="2">
    <location>
        <begin position="66"/>
        <end position="89"/>
    </location>
</feature>
<dbReference type="HOGENOM" id="CLU_000022_59_10_7"/>
<feature type="domain" description="AMP-binding enzyme C-terminal" evidence="4">
    <location>
        <begin position="412"/>
        <end position="488"/>
    </location>
</feature>
<reference evidence="5 6" key="1">
    <citation type="submission" date="2006-10" db="EMBL/GenBank/DDBJ databases">
        <title>Complete sequence of chromosome of Pelobacter propionicus DSM 2379.</title>
        <authorList>
            <consortium name="US DOE Joint Genome Institute"/>
            <person name="Copeland A."/>
            <person name="Lucas S."/>
            <person name="Lapidus A."/>
            <person name="Barry K."/>
            <person name="Detter J.C."/>
            <person name="Glavina del Rio T."/>
            <person name="Hammon N."/>
            <person name="Israni S."/>
            <person name="Dalin E."/>
            <person name="Tice H."/>
            <person name="Pitluck S."/>
            <person name="Saunders E."/>
            <person name="Brettin T."/>
            <person name="Bruce D."/>
            <person name="Han C."/>
            <person name="Tapia R."/>
            <person name="Schmutz J."/>
            <person name="Larimer F."/>
            <person name="Land M."/>
            <person name="Hauser L."/>
            <person name="Kyrpides N."/>
            <person name="Kim E."/>
            <person name="Lovley D."/>
            <person name="Richardson P."/>
        </authorList>
    </citation>
    <scope>NUCLEOTIDE SEQUENCE [LARGE SCALE GENOMIC DNA]</scope>
    <source>
        <strain evidence="6">DSM 2379 / NBRC 103807 / OttBd1</strain>
    </source>
</reference>
<dbReference type="InterPro" id="IPR025110">
    <property type="entry name" value="AMP-bd_C"/>
</dbReference>
<evidence type="ECO:0000259" key="3">
    <source>
        <dbReference type="Pfam" id="PF00501"/>
    </source>
</evidence>
<dbReference type="OrthoDB" id="9799237at2"/>
<dbReference type="eggNOG" id="COG0365">
    <property type="taxonomic scope" value="Bacteria"/>
</dbReference>
<proteinExistence type="predicted"/>
<dbReference type="Proteomes" id="UP000006732">
    <property type="component" value="Chromosome"/>
</dbReference>
<dbReference type="GO" id="GO:0005524">
    <property type="term" value="F:ATP binding"/>
    <property type="evidence" value="ECO:0007669"/>
    <property type="project" value="InterPro"/>
</dbReference>
<dbReference type="PANTHER" id="PTHR43352">
    <property type="entry name" value="ACETYL-COA SYNTHETASE"/>
    <property type="match status" value="1"/>
</dbReference>
<dbReference type="InterPro" id="IPR042099">
    <property type="entry name" value="ANL_N_sf"/>
</dbReference>
<dbReference type="InterPro" id="IPR045851">
    <property type="entry name" value="AMP-bd_C_sf"/>
</dbReference>
<accession>A1AP69</accession>
<gene>
    <name evidence="5" type="ordered locus">Ppro_1524</name>
</gene>
<evidence type="ECO:0000313" key="5">
    <source>
        <dbReference type="EMBL" id="ABK99139.1"/>
    </source>
</evidence>
<dbReference type="InterPro" id="IPR020845">
    <property type="entry name" value="AMP-binding_CS"/>
</dbReference>
<evidence type="ECO:0000256" key="1">
    <source>
        <dbReference type="ARBA" id="ARBA00022598"/>
    </source>
</evidence>
<dbReference type="EC" id="6.2.1.25" evidence="5"/>
<evidence type="ECO:0000259" key="4">
    <source>
        <dbReference type="Pfam" id="PF13193"/>
    </source>
</evidence>
<dbReference type="InterPro" id="IPR000873">
    <property type="entry name" value="AMP-dep_synth/lig_dom"/>
</dbReference>
<dbReference type="RefSeq" id="WP_011735429.1">
    <property type="nucleotide sequence ID" value="NC_008609.1"/>
</dbReference>
<keyword evidence="1 5" id="KW-0436">Ligase</keyword>
<feature type="transmembrane region" description="Helical" evidence="2">
    <location>
        <begin position="205"/>
        <end position="226"/>
    </location>
</feature>
<sequence>MYTDNAAAMLLERNRERHPDKAAFLCGERSLSYRELERYSRLFALLLRERGISPGERVLILLPDSLAFPVAFLGCLLAGVTAVVAGTALTREQFEHILNDSGSRLLVTDPRLPSPLPPEQSRVGLLVCDDRDRFEPPEGHDGEFAADVPPADRIAYMQYSSGSTGVPKGIPHRHRDLLIPCDLVGREILGLSEQDRIFSASKFSFAYGLINSLAFPLFFGATAILIPDKPDAAAILELMERHRPSVFFSVPTVYSQLILSCGSDRLELSLRLCYSAGEALPAAIFHEWHRLTGLELLDGIGSTEMSYIYISNRPGRARPGSAGQAVPGYRIRLVDEDGRAVPSGTVGTLLVKGPTSCPCYWNLPDKSGETMLPDGFLRSGDLFLERDGFYYHQGRNDDMIKAGAQLVSPLPVEEALLSHPSVAECAVVALSVGGLVRPGAFVIPSPEVQGNPALARRLRAHLLERLPEYMCPVSFTFVEQLPRTPTGKIQRFRLREPAQPKGA</sequence>
<dbReference type="AlphaFoldDB" id="A1AP69"/>
<feature type="domain" description="AMP-dependent synthetase/ligase" evidence="3">
    <location>
        <begin position="11"/>
        <end position="361"/>
    </location>
</feature>
<dbReference type="Gene3D" id="3.30.300.30">
    <property type="match status" value="1"/>
</dbReference>
<keyword evidence="2" id="KW-0812">Transmembrane</keyword>
<dbReference type="STRING" id="338966.Ppro_1524"/>
<evidence type="ECO:0000256" key="2">
    <source>
        <dbReference type="SAM" id="Phobius"/>
    </source>
</evidence>
<dbReference type="Gene3D" id="3.40.50.12780">
    <property type="entry name" value="N-terminal domain of ligase-like"/>
    <property type="match status" value="1"/>
</dbReference>
<dbReference type="NCBIfam" id="TIGR02262">
    <property type="entry name" value="benz_CoA_lig"/>
    <property type="match status" value="1"/>
</dbReference>
<evidence type="ECO:0000313" key="6">
    <source>
        <dbReference type="Proteomes" id="UP000006732"/>
    </source>
</evidence>